<dbReference type="AlphaFoldDB" id="A0A0A8K4W5"/>
<dbReference type="KEGG" id="mcg:GL4_2486"/>
<protein>
    <submittedName>
        <fullName evidence="1">Uncharacterized protein</fullName>
    </submittedName>
</protein>
<gene>
    <name evidence="1" type="ORF">GL4_2486</name>
</gene>
<name>A0A0A8K4W5_9HYPH</name>
<organism evidence="1 2">
    <name type="scientific">Methyloceanibacter caenitepidi</name>
    <dbReference type="NCBI Taxonomy" id="1384459"/>
    <lineage>
        <taxon>Bacteria</taxon>
        <taxon>Pseudomonadati</taxon>
        <taxon>Pseudomonadota</taxon>
        <taxon>Alphaproteobacteria</taxon>
        <taxon>Hyphomicrobiales</taxon>
        <taxon>Hyphomicrobiaceae</taxon>
        <taxon>Methyloceanibacter</taxon>
    </lineage>
</organism>
<dbReference type="HOGENOM" id="CLU_2523698_0_0_5"/>
<sequence>MFVIPLLVGGVIVMTTTPPDGVLPPEVRIRDYAVRIQLGIDLGLDMFSGQTTFDTELPVTVQWSPTPGGGLVAIVDASRLILLS</sequence>
<proteinExistence type="predicted"/>
<evidence type="ECO:0000313" key="2">
    <source>
        <dbReference type="Proteomes" id="UP000031643"/>
    </source>
</evidence>
<dbReference type="EMBL" id="AP014648">
    <property type="protein sequence ID" value="BAQ17920.1"/>
    <property type="molecule type" value="Genomic_DNA"/>
</dbReference>
<keyword evidence="2" id="KW-1185">Reference proteome</keyword>
<accession>A0A0A8K4W5</accession>
<dbReference type="Proteomes" id="UP000031643">
    <property type="component" value="Chromosome"/>
</dbReference>
<dbReference type="RefSeq" id="WP_156137567.1">
    <property type="nucleotide sequence ID" value="NZ_AP014648.1"/>
</dbReference>
<evidence type="ECO:0000313" key="1">
    <source>
        <dbReference type="EMBL" id="BAQ17920.1"/>
    </source>
</evidence>
<reference evidence="1 2" key="1">
    <citation type="submission" date="2014-09" db="EMBL/GenBank/DDBJ databases">
        <title>Genome sequencing of Methyloceanibacter caenitepidi Gela4.</title>
        <authorList>
            <person name="Takeuchi M."/>
            <person name="Susumu S."/>
            <person name="Kamagata Y."/>
            <person name="Oshima K."/>
            <person name="Hattori M."/>
            <person name="Iwasaki W."/>
        </authorList>
    </citation>
    <scope>NUCLEOTIDE SEQUENCE [LARGE SCALE GENOMIC DNA]</scope>
    <source>
        <strain evidence="1 2">Gela4</strain>
    </source>
</reference>
<dbReference type="OrthoDB" id="3828930at2"/>